<accession>S9P6H2</accession>
<keyword evidence="4" id="KW-1185">Reference proteome</keyword>
<evidence type="ECO:0000313" key="3">
    <source>
        <dbReference type="EMBL" id="EPX57827.1"/>
    </source>
</evidence>
<dbReference type="InterPro" id="IPR008914">
    <property type="entry name" value="PEBP"/>
</dbReference>
<dbReference type="Pfam" id="PF01161">
    <property type="entry name" value="PBP"/>
    <property type="match status" value="1"/>
</dbReference>
<dbReference type="PANTHER" id="PTHR30289:SF1">
    <property type="entry name" value="PEBP (PHOSPHATIDYLETHANOLAMINE-BINDING PROTEIN) FAMILY PROTEIN"/>
    <property type="match status" value="1"/>
</dbReference>
<evidence type="ECO:0000256" key="1">
    <source>
        <dbReference type="SAM" id="MobiDB-lite"/>
    </source>
</evidence>
<dbReference type="PANTHER" id="PTHR30289">
    <property type="entry name" value="UNCHARACTERIZED PROTEIN YBCL-RELATED"/>
    <property type="match status" value="1"/>
</dbReference>
<feature type="region of interest" description="Disordered" evidence="1">
    <location>
        <begin position="191"/>
        <end position="258"/>
    </location>
</feature>
<dbReference type="InterPro" id="IPR005247">
    <property type="entry name" value="YbhB_YbcL/LppC-like"/>
</dbReference>
<keyword evidence="2" id="KW-0732">Signal</keyword>
<dbReference type="PROSITE" id="PS51257">
    <property type="entry name" value="PROKAR_LIPOPROTEIN"/>
    <property type="match status" value="1"/>
</dbReference>
<dbReference type="Proteomes" id="UP000011682">
    <property type="component" value="Unassembled WGS sequence"/>
</dbReference>
<dbReference type="AlphaFoldDB" id="S9P6H2"/>
<gene>
    <name evidence="3" type="ORF">D187_004706</name>
</gene>
<dbReference type="Gene3D" id="3.90.280.10">
    <property type="entry name" value="PEBP-like"/>
    <property type="match status" value="1"/>
</dbReference>
<dbReference type="NCBIfam" id="TIGR00481">
    <property type="entry name" value="YbhB/YbcL family Raf kinase inhibitor-like protein"/>
    <property type="match status" value="1"/>
</dbReference>
<dbReference type="eggNOG" id="COG1881">
    <property type="taxonomic scope" value="Bacteria"/>
</dbReference>
<feature type="chain" id="PRO_5004567369" evidence="2">
    <location>
        <begin position="23"/>
        <end position="258"/>
    </location>
</feature>
<feature type="compositionally biased region" description="Polar residues" evidence="1">
    <location>
        <begin position="191"/>
        <end position="205"/>
    </location>
</feature>
<dbReference type="EMBL" id="ANAH02000031">
    <property type="protein sequence ID" value="EPX57827.1"/>
    <property type="molecule type" value="Genomic_DNA"/>
</dbReference>
<protein>
    <submittedName>
        <fullName evidence="3">Phospholipid-binding protein</fullName>
    </submittedName>
</protein>
<dbReference type="InterPro" id="IPR036610">
    <property type="entry name" value="PEBP-like_sf"/>
</dbReference>
<sequence length="258" mass="27490">MRSVLRSMFAVSFMLVVACTGACTEVKPGGIPLKTNPYEDLLSVASFTLTSTDVRDGEPMPVAQLSGVFGAGGARRVSPQLSWSGFPANTRGFVITMYDPDAPMASGFWHWAVANIPASVTSLPTGAGSDDGAKLPPGAFQLPNDARLKRYIGAAPPRGAASIAITSSSTRLTWSRSRFLRTRRQRSWASTCSVTPWAGSSSPRHSSAEPRVPDASVALAHPRQREAAPPNQRLQLPHRVGAARASMRPGARERAPLQ</sequence>
<dbReference type="CDD" id="cd00865">
    <property type="entry name" value="PEBP_bact_arch"/>
    <property type="match status" value="1"/>
</dbReference>
<name>S9P6H2_CYSF2</name>
<dbReference type="SUPFAM" id="SSF49777">
    <property type="entry name" value="PEBP-like"/>
    <property type="match status" value="1"/>
</dbReference>
<organism evidence="3 4">
    <name type="scientific">Cystobacter fuscus (strain ATCC 25194 / DSM 2262 / NBRC 100088 / M29)</name>
    <dbReference type="NCBI Taxonomy" id="1242864"/>
    <lineage>
        <taxon>Bacteria</taxon>
        <taxon>Pseudomonadati</taxon>
        <taxon>Myxococcota</taxon>
        <taxon>Myxococcia</taxon>
        <taxon>Myxococcales</taxon>
        <taxon>Cystobacterineae</taxon>
        <taxon>Archangiaceae</taxon>
        <taxon>Cystobacter</taxon>
    </lineage>
</organism>
<evidence type="ECO:0000256" key="2">
    <source>
        <dbReference type="SAM" id="SignalP"/>
    </source>
</evidence>
<feature type="signal peptide" evidence="2">
    <location>
        <begin position="1"/>
        <end position="22"/>
    </location>
</feature>
<reference evidence="3" key="1">
    <citation type="submission" date="2013-05" db="EMBL/GenBank/DDBJ databases">
        <title>Genome assembly of Cystobacter fuscus DSM 2262.</title>
        <authorList>
            <person name="Sharma G."/>
            <person name="Khatri I."/>
            <person name="Kaur C."/>
            <person name="Mayilraj S."/>
            <person name="Subramanian S."/>
        </authorList>
    </citation>
    <scope>NUCLEOTIDE SEQUENCE [LARGE SCALE GENOMIC DNA]</scope>
    <source>
        <strain evidence="3">DSM 2262</strain>
    </source>
</reference>
<proteinExistence type="predicted"/>
<comment type="caution">
    <text evidence="3">The sequence shown here is derived from an EMBL/GenBank/DDBJ whole genome shotgun (WGS) entry which is preliminary data.</text>
</comment>
<evidence type="ECO:0000313" key="4">
    <source>
        <dbReference type="Proteomes" id="UP000011682"/>
    </source>
</evidence>